<dbReference type="NCBIfam" id="TIGR02491">
    <property type="entry name" value="NrdG"/>
    <property type="match status" value="1"/>
</dbReference>
<keyword evidence="10" id="KW-0411">Iron-sulfur</keyword>
<comment type="caution">
    <text evidence="13">The sequence shown here is derived from an EMBL/GenBank/DDBJ whole genome shotgun (WGS) entry which is preliminary data.</text>
</comment>
<evidence type="ECO:0000256" key="3">
    <source>
        <dbReference type="ARBA" id="ARBA00009777"/>
    </source>
</evidence>
<keyword evidence="9" id="KW-0408">Iron</keyword>
<dbReference type="EC" id="1.97.1.-" evidence="12"/>
<dbReference type="GO" id="GO:0051539">
    <property type="term" value="F:4 iron, 4 sulfur cluster binding"/>
    <property type="evidence" value="ECO:0007669"/>
    <property type="project" value="UniProtKB-KW"/>
</dbReference>
<dbReference type="PANTHER" id="PTHR30352">
    <property type="entry name" value="PYRUVATE FORMATE-LYASE-ACTIVATING ENZYME"/>
    <property type="match status" value="1"/>
</dbReference>
<protein>
    <recommendedName>
        <fullName evidence="4 12">Anaerobic ribonucleoside-triphosphate reductase-activating protein</fullName>
        <ecNumber evidence="12">1.97.1.-</ecNumber>
    </recommendedName>
</protein>
<dbReference type="InterPro" id="IPR001989">
    <property type="entry name" value="Radical_activat_CS"/>
</dbReference>
<dbReference type="SUPFAM" id="SSF102114">
    <property type="entry name" value="Radical SAM enzymes"/>
    <property type="match status" value="1"/>
</dbReference>
<dbReference type="Gene3D" id="3.20.20.70">
    <property type="entry name" value="Aldolase class I"/>
    <property type="match status" value="1"/>
</dbReference>
<accession>A0A414NVQ0</accession>
<dbReference type="SFLD" id="SFLDF00299">
    <property type="entry name" value="anaerobic_ribonucleoside-triph"/>
    <property type="match status" value="1"/>
</dbReference>
<evidence type="ECO:0000313" key="13">
    <source>
        <dbReference type="EMBL" id="RHF51078.1"/>
    </source>
</evidence>
<dbReference type="GO" id="GO:0004748">
    <property type="term" value="F:ribonucleoside-diphosphate reductase activity, thioredoxin disulfide as acceptor"/>
    <property type="evidence" value="ECO:0007669"/>
    <property type="project" value="TreeGrafter"/>
</dbReference>
<keyword evidence="8 12" id="KW-0560">Oxidoreductase</keyword>
<keyword evidence="7" id="KW-0479">Metal-binding</keyword>
<dbReference type="InterPro" id="IPR007197">
    <property type="entry name" value="rSAM"/>
</dbReference>
<comment type="cofactor">
    <cofactor evidence="1">
        <name>[4Fe-4S] cluster</name>
        <dbReference type="ChEBI" id="CHEBI:49883"/>
    </cofactor>
</comment>
<dbReference type="SFLD" id="SFLDG01066">
    <property type="entry name" value="organic_radical-activating_enz"/>
    <property type="match status" value="1"/>
</dbReference>
<dbReference type="AlphaFoldDB" id="A0A414NVQ0"/>
<dbReference type="PANTHER" id="PTHR30352:SF2">
    <property type="entry name" value="ANAEROBIC RIBONUCLEOSIDE-TRIPHOSPHATE REDUCTASE-ACTIVATING PROTEIN"/>
    <property type="match status" value="1"/>
</dbReference>
<comment type="catalytic activity">
    <reaction evidence="11">
        <text>glycyl-[protein] + reduced [flavodoxin] + S-adenosyl-L-methionine = glycin-2-yl radical-[protein] + semiquinone [flavodoxin] + 5'-deoxyadenosine + L-methionine + H(+)</text>
        <dbReference type="Rhea" id="RHEA:61976"/>
        <dbReference type="Rhea" id="RHEA-COMP:10622"/>
        <dbReference type="Rhea" id="RHEA-COMP:14480"/>
        <dbReference type="Rhea" id="RHEA-COMP:15993"/>
        <dbReference type="Rhea" id="RHEA-COMP:15994"/>
        <dbReference type="ChEBI" id="CHEBI:15378"/>
        <dbReference type="ChEBI" id="CHEBI:17319"/>
        <dbReference type="ChEBI" id="CHEBI:29947"/>
        <dbReference type="ChEBI" id="CHEBI:32722"/>
        <dbReference type="ChEBI" id="CHEBI:57618"/>
        <dbReference type="ChEBI" id="CHEBI:57844"/>
        <dbReference type="ChEBI" id="CHEBI:59789"/>
        <dbReference type="ChEBI" id="CHEBI:140311"/>
    </reaction>
</comment>
<evidence type="ECO:0000256" key="11">
    <source>
        <dbReference type="ARBA" id="ARBA00047365"/>
    </source>
</evidence>
<comment type="function">
    <text evidence="2 12">Activation of anaerobic ribonucleoside-triphosphate reductase under anaerobic conditions by generation of an organic free radical, using S-adenosylmethionine and reduced flavodoxin as cosubstrates to produce 5'-deoxy-adenosine.</text>
</comment>
<evidence type="ECO:0000256" key="8">
    <source>
        <dbReference type="ARBA" id="ARBA00023002"/>
    </source>
</evidence>
<dbReference type="InterPro" id="IPR058240">
    <property type="entry name" value="rSAM_sf"/>
</dbReference>
<dbReference type="InterPro" id="IPR034457">
    <property type="entry name" value="Organic_radical-activating"/>
</dbReference>
<evidence type="ECO:0000256" key="7">
    <source>
        <dbReference type="ARBA" id="ARBA00022723"/>
    </source>
</evidence>
<dbReference type="SFLD" id="SFLDS00029">
    <property type="entry name" value="Radical_SAM"/>
    <property type="match status" value="1"/>
</dbReference>
<keyword evidence="5" id="KW-0004">4Fe-4S</keyword>
<organism evidence="13 14">
    <name type="scientific">Mitsuokella multacida</name>
    <dbReference type="NCBI Taxonomy" id="52226"/>
    <lineage>
        <taxon>Bacteria</taxon>
        <taxon>Bacillati</taxon>
        <taxon>Bacillota</taxon>
        <taxon>Negativicutes</taxon>
        <taxon>Selenomonadales</taxon>
        <taxon>Selenomonadaceae</taxon>
        <taxon>Mitsuokella</taxon>
    </lineage>
</organism>
<evidence type="ECO:0000256" key="2">
    <source>
        <dbReference type="ARBA" id="ARBA00003852"/>
    </source>
</evidence>
<evidence type="ECO:0000313" key="14">
    <source>
        <dbReference type="Proteomes" id="UP000283442"/>
    </source>
</evidence>
<evidence type="ECO:0000256" key="6">
    <source>
        <dbReference type="ARBA" id="ARBA00022691"/>
    </source>
</evidence>
<comment type="similarity">
    <text evidence="3 12">Belongs to the organic radical-activating enzymes family.</text>
</comment>
<evidence type="ECO:0000256" key="12">
    <source>
        <dbReference type="PIRNR" id="PIRNR000368"/>
    </source>
</evidence>
<evidence type="ECO:0000256" key="5">
    <source>
        <dbReference type="ARBA" id="ARBA00022485"/>
    </source>
</evidence>
<dbReference type="EMBL" id="QRHE01000008">
    <property type="protein sequence ID" value="RHF51078.1"/>
    <property type="molecule type" value="Genomic_DNA"/>
</dbReference>
<evidence type="ECO:0000256" key="4">
    <source>
        <dbReference type="ARBA" id="ARBA00014281"/>
    </source>
</evidence>
<reference evidence="13 14" key="1">
    <citation type="submission" date="2018-08" db="EMBL/GenBank/DDBJ databases">
        <title>A genome reference for cultivated species of the human gut microbiota.</title>
        <authorList>
            <person name="Zou Y."/>
            <person name="Xue W."/>
            <person name="Luo G."/>
        </authorList>
    </citation>
    <scope>NUCLEOTIDE SEQUENCE [LARGE SCALE GENOMIC DNA]</scope>
    <source>
        <strain evidence="13 14">AM25-21AC</strain>
    </source>
</reference>
<evidence type="ECO:0000256" key="1">
    <source>
        <dbReference type="ARBA" id="ARBA00001966"/>
    </source>
</evidence>
<dbReference type="InterPro" id="IPR012837">
    <property type="entry name" value="NrdG"/>
</dbReference>
<sequence>MSLDDTLRVAGLVEDSIVDGDGFRFTIFVQGCKRRCPNCQNPETQPLESGHEETLAALLQKIRQNPLLTGVTFSGGEPFLQCAPLAELAKEIHAMGLDIWSYSGYTLEELRARHDEATNALLAEIDVLVDGAYIEELRDLTLHFRGSSNQRVIDMNATRKQGKVVLLYED</sequence>
<dbReference type="OrthoDB" id="9782387at2"/>
<dbReference type="PIRSF" id="PIRSF000368">
    <property type="entry name" value="NrdG"/>
    <property type="match status" value="1"/>
</dbReference>
<dbReference type="RefSeq" id="WP_118176322.1">
    <property type="nucleotide sequence ID" value="NZ_CAUCJG010000011.1"/>
</dbReference>
<dbReference type="GO" id="GO:0046872">
    <property type="term" value="F:metal ion binding"/>
    <property type="evidence" value="ECO:0007669"/>
    <property type="project" value="UniProtKB-KW"/>
</dbReference>
<name>A0A414NVQ0_9FIRM</name>
<gene>
    <name evidence="13" type="primary">nrdG</name>
    <name evidence="13" type="ORF">DW674_08245</name>
</gene>
<dbReference type="Pfam" id="PF13353">
    <property type="entry name" value="Fer4_12"/>
    <property type="match status" value="1"/>
</dbReference>
<dbReference type="PROSITE" id="PS01087">
    <property type="entry name" value="RADICAL_ACTIVATING"/>
    <property type="match status" value="1"/>
</dbReference>
<dbReference type="CDD" id="cd01335">
    <property type="entry name" value="Radical_SAM"/>
    <property type="match status" value="1"/>
</dbReference>
<evidence type="ECO:0000256" key="9">
    <source>
        <dbReference type="ARBA" id="ARBA00023004"/>
    </source>
</evidence>
<dbReference type="Proteomes" id="UP000283442">
    <property type="component" value="Unassembled WGS sequence"/>
</dbReference>
<keyword evidence="6" id="KW-0949">S-adenosyl-L-methionine</keyword>
<dbReference type="GO" id="GO:0043365">
    <property type="term" value="F:[formate-C-acetyltransferase]-activating enzyme activity"/>
    <property type="evidence" value="ECO:0007669"/>
    <property type="project" value="InterPro"/>
</dbReference>
<dbReference type="SFLD" id="SFLDG01063">
    <property type="entry name" value="activating_enzymes__group_1"/>
    <property type="match status" value="1"/>
</dbReference>
<evidence type="ECO:0000256" key="10">
    <source>
        <dbReference type="ARBA" id="ARBA00023014"/>
    </source>
</evidence>
<dbReference type="InterPro" id="IPR013785">
    <property type="entry name" value="Aldolase_TIM"/>
</dbReference>
<proteinExistence type="inferred from homology"/>